<dbReference type="GO" id="GO:0005886">
    <property type="term" value="C:plasma membrane"/>
    <property type="evidence" value="ECO:0007669"/>
    <property type="project" value="UniProtKB-SubCell"/>
</dbReference>
<accession>A0A402CSJ2</accession>
<keyword evidence="5 7" id="KW-1133">Transmembrane helix</keyword>
<feature type="transmembrane region" description="Helical" evidence="7">
    <location>
        <begin position="576"/>
        <end position="600"/>
    </location>
</feature>
<dbReference type="Gene3D" id="1.10.3720.10">
    <property type="entry name" value="MetI-like"/>
    <property type="match status" value="1"/>
</dbReference>
<evidence type="ECO:0000256" key="1">
    <source>
        <dbReference type="ARBA" id="ARBA00004651"/>
    </source>
</evidence>
<dbReference type="Proteomes" id="UP000287394">
    <property type="component" value="Chromosome"/>
</dbReference>
<dbReference type="PANTHER" id="PTHR43744:SF12">
    <property type="entry name" value="ABC TRANSPORTER PERMEASE PROTEIN MG189-RELATED"/>
    <property type="match status" value="1"/>
</dbReference>
<feature type="transmembrane region" description="Helical" evidence="7">
    <location>
        <begin position="16"/>
        <end position="37"/>
    </location>
</feature>
<keyword evidence="4 7" id="KW-0812">Transmembrane</keyword>
<dbReference type="InterPro" id="IPR035906">
    <property type="entry name" value="MetI-like_sf"/>
</dbReference>
<protein>
    <submittedName>
        <fullName evidence="8">Uncharacterized protein</fullName>
    </submittedName>
</protein>
<evidence type="ECO:0000313" key="8">
    <source>
        <dbReference type="EMBL" id="BDI31061.1"/>
    </source>
</evidence>
<comment type="subcellular location">
    <subcellularLocation>
        <location evidence="1 7">Cell membrane</location>
        <topology evidence="1 7">Multi-pass membrane protein</topology>
    </subcellularLocation>
</comment>
<dbReference type="InterPro" id="IPR000515">
    <property type="entry name" value="MetI-like"/>
</dbReference>
<keyword evidence="3" id="KW-1003">Cell membrane</keyword>
<comment type="similarity">
    <text evidence="7">Belongs to the binding-protein-dependent transport system permease family.</text>
</comment>
<dbReference type="Pfam" id="PF00528">
    <property type="entry name" value="BPD_transp_1"/>
    <property type="match status" value="1"/>
</dbReference>
<dbReference type="Gene3D" id="3.20.20.80">
    <property type="entry name" value="Glycosidases"/>
    <property type="match status" value="2"/>
</dbReference>
<dbReference type="CDD" id="cd06261">
    <property type="entry name" value="TM_PBP2"/>
    <property type="match status" value="1"/>
</dbReference>
<evidence type="ECO:0000256" key="6">
    <source>
        <dbReference type="ARBA" id="ARBA00023136"/>
    </source>
</evidence>
<feature type="transmembrane region" description="Helical" evidence="7">
    <location>
        <begin position="449"/>
        <end position="470"/>
    </location>
</feature>
<evidence type="ECO:0000313" key="9">
    <source>
        <dbReference type="Proteomes" id="UP000287394"/>
    </source>
</evidence>
<keyword evidence="6 7" id="KW-0472">Membrane</keyword>
<evidence type="ECO:0000256" key="2">
    <source>
        <dbReference type="ARBA" id="ARBA00022448"/>
    </source>
</evidence>
<dbReference type="RefSeq" id="WP_165864027.1">
    <property type="nucleotide sequence ID" value="NZ_AP025739.1"/>
</dbReference>
<dbReference type="GO" id="GO:0055085">
    <property type="term" value="P:transmembrane transport"/>
    <property type="evidence" value="ECO:0007669"/>
    <property type="project" value="InterPro"/>
</dbReference>
<proteinExistence type="inferred from homology"/>
<gene>
    <name evidence="8" type="ORF">CCAX7_31120</name>
</gene>
<feature type="transmembrane region" description="Helical" evidence="7">
    <location>
        <begin position="476"/>
        <end position="496"/>
    </location>
</feature>
<evidence type="ECO:0000256" key="5">
    <source>
        <dbReference type="ARBA" id="ARBA00022989"/>
    </source>
</evidence>
<evidence type="ECO:0000256" key="3">
    <source>
        <dbReference type="ARBA" id="ARBA00022475"/>
    </source>
</evidence>
<feature type="transmembrane region" description="Helical" evidence="7">
    <location>
        <begin position="534"/>
        <end position="556"/>
    </location>
</feature>
<dbReference type="PROSITE" id="PS50928">
    <property type="entry name" value="ABC_TM1"/>
    <property type="match status" value="1"/>
</dbReference>
<dbReference type="PANTHER" id="PTHR43744">
    <property type="entry name" value="ABC TRANSPORTER PERMEASE PROTEIN MG189-RELATED-RELATED"/>
    <property type="match status" value="1"/>
</dbReference>
<reference evidence="8 9" key="1">
    <citation type="journal article" date="2019" name="Int. J. Syst. Evol. Microbiol.">
        <title>Capsulimonas corticalis gen. nov., sp. nov., an aerobic capsulated bacterium, of a novel bacterial order, Capsulimonadales ord. nov., of the class Armatimonadia of the phylum Armatimonadetes.</title>
        <authorList>
            <person name="Li J."/>
            <person name="Kudo C."/>
            <person name="Tonouchi A."/>
        </authorList>
    </citation>
    <scope>NUCLEOTIDE SEQUENCE [LARGE SCALE GENOMIC DNA]</scope>
    <source>
        <strain evidence="8 9">AX-7</strain>
    </source>
</reference>
<dbReference type="KEGG" id="ccot:CCAX7_31120"/>
<dbReference type="SUPFAM" id="SSF161098">
    <property type="entry name" value="MetI-like"/>
    <property type="match status" value="1"/>
</dbReference>
<evidence type="ECO:0000256" key="7">
    <source>
        <dbReference type="RuleBase" id="RU363032"/>
    </source>
</evidence>
<feature type="transmembrane region" description="Helical" evidence="7">
    <location>
        <begin position="411"/>
        <end position="437"/>
    </location>
</feature>
<name>A0A402CSJ2_9BACT</name>
<keyword evidence="2 7" id="KW-0813">Transport</keyword>
<dbReference type="AlphaFoldDB" id="A0A402CSJ2"/>
<keyword evidence="9" id="KW-1185">Reference proteome</keyword>
<sequence>MALIPVVGRTSGKIRLLYAALYLGLTLGAVTMVYPLLIMLGASVTSQYDNQAYQILPAYLSSDNALLGKYVEDKFSANIALINTTYGLNIAKLQDVEPPKAVDARAASDWNAFFAGVPDQYKLAGFAAATASYSPSPLLDRYRAFLSRKFHGDITTLDNAYTQEDDTFLAIFPPFEQPGKHAWLPDNSAKSRDWREFEKTLPSNYFIGIGGDALYHQWLKEEEYPGKIDDLNKAWGTSYKGFGEIALAALPEGNAARRADWEKFVRTKLPIRFLIVDQTLALPAYRQFLQTRYKGDLSDYNKQHASALASFDQIVLPNPSELPPQGAPLLDWTDFLKQAAPLASLRADTLETRYQAYLAAHGAPGASANIGAAMFASDWRYAQTHGSALRWDYLTRNYKLVIDYIVLHGNAVWNTILFCALSVVTALIVNPLCAYALSRFNLSYGNGILLFLLTTMAFPAEVTLIPNFLLLKDLNLLNTFWALVLPAAASGYAIFLMKGFFDSLPKELYEAGTLDGASEMRMFGSITLPLSRPIFAVIALDAFRAAYSAFMFALLVCQSPKMWTMMVWIYELGSSGAPQFVTMAALTLAAIPTLLIFVFAQNTIMKGIIVPSYK</sequence>
<organism evidence="8 9">
    <name type="scientific">Capsulimonas corticalis</name>
    <dbReference type="NCBI Taxonomy" id="2219043"/>
    <lineage>
        <taxon>Bacteria</taxon>
        <taxon>Bacillati</taxon>
        <taxon>Armatimonadota</taxon>
        <taxon>Armatimonadia</taxon>
        <taxon>Capsulimonadales</taxon>
        <taxon>Capsulimonadaceae</taxon>
        <taxon>Capsulimonas</taxon>
    </lineage>
</organism>
<evidence type="ECO:0000256" key="4">
    <source>
        <dbReference type="ARBA" id="ARBA00022692"/>
    </source>
</evidence>
<dbReference type="EMBL" id="AP025739">
    <property type="protein sequence ID" value="BDI31061.1"/>
    <property type="molecule type" value="Genomic_DNA"/>
</dbReference>